<protein>
    <recommendedName>
        <fullName evidence="6">PH domain-containing protein</fullName>
    </recommendedName>
</protein>
<dbReference type="Proteomes" id="UP000007350">
    <property type="component" value="Unassembled WGS sequence"/>
</dbReference>
<feature type="compositionally biased region" description="Basic and acidic residues" evidence="2">
    <location>
        <begin position="1168"/>
        <end position="1189"/>
    </location>
</feature>
<feature type="compositionally biased region" description="Basic residues" evidence="2">
    <location>
        <begin position="1222"/>
        <end position="1232"/>
    </location>
</feature>
<feature type="transmembrane region" description="Helical" evidence="3">
    <location>
        <begin position="64"/>
        <end position="85"/>
    </location>
</feature>
<organism evidence="4 5">
    <name type="scientific">Trypanosoma cruzi marinkellei</name>
    <dbReference type="NCBI Taxonomy" id="85056"/>
    <lineage>
        <taxon>Eukaryota</taxon>
        <taxon>Discoba</taxon>
        <taxon>Euglenozoa</taxon>
        <taxon>Kinetoplastea</taxon>
        <taxon>Metakinetoplastina</taxon>
        <taxon>Trypanosomatida</taxon>
        <taxon>Trypanosomatidae</taxon>
        <taxon>Trypanosoma</taxon>
        <taxon>Schizotrypanum</taxon>
    </lineage>
</organism>
<accession>K2NH06</accession>
<evidence type="ECO:0000256" key="3">
    <source>
        <dbReference type="SAM" id="Phobius"/>
    </source>
</evidence>
<keyword evidence="3" id="KW-0472">Membrane</keyword>
<feature type="transmembrane region" description="Helical" evidence="3">
    <location>
        <begin position="25"/>
        <end position="44"/>
    </location>
</feature>
<keyword evidence="3" id="KW-0812">Transmembrane</keyword>
<keyword evidence="3" id="KW-1133">Transmembrane helix</keyword>
<comment type="caution">
    <text evidence="4">The sequence shown here is derived from an EMBL/GenBank/DDBJ whole genome shotgun (WGS) entry which is preliminary data.</text>
</comment>
<keyword evidence="5" id="KW-1185">Reference proteome</keyword>
<gene>
    <name evidence="4" type="ORF">MOQ_001167</name>
</gene>
<feature type="compositionally biased region" description="Polar residues" evidence="2">
    <location>
        <begin position="762"/>
        <end position="771"/>
    </location>
</feature>
<keyword evidence="1" id="KW-0175">Coiled coil</keyword>
<feature type="coiled-coil region" evidence="1">
    <location>
        <begin position="1008"/>
        <end position="1126"/>
    </location>
</feature>
<feature type="region of interest" description="Disordered" evidence="2">
    <location>
        <begin position="1167"/>
        <end position="1264"/>
    </location>
</feature>
<feature type="region of interest" description="Disordered" evidence="2">
    <location>
        <begin position="1333"/>
        <end position="1394"/>
    </location>
</feature>
<evidence type="ECO:0000313" key="5">
    <source>
        <dbReference type="Proteomes" id="UP000007350"/>
    </source>
</evidence>
<dbReference type="EMBL" id="AHKC01005242">
    <property type="protein sequence ID" value="EKF38620.1"/>
    <property type="molecule type" value="Genomic_DNA"/>
</dbReference>
<feature type="compositionally biased region" description="Basic and acidic residues" evidence="2">
    <location>
        <begin position="1333"/>
        <end position="1342"/>
    </location>
</feature>
<dbReference type="OrthoDB" id="246515at2759"/>
<evidence type="ECO:0000313" key="4">
    <source>
        <dbReference type="EMBL" id="EKF38620.1"/>
    </source>
</evidence>
<feature type="region of interest" description="Disordered" evidence="2">
    <location>
        <begin position="745"/>
        <end position="786"/>
    </location>
</feature>
<proteinExistence type="predicted"/>
<name>K2NH06_TRYCR</name>
<evidence type="ECO:0000256" key="1">
    <source>
        <dbReference type="SAM" id="Coils"/>
    </source>
</evidence>
<sequence length="1394" mass="155219">MAGRDEEDKKKRCDKWIPWISPNDAFPACLSPPMIFVFFFSIGGKDWLCRPSLVAPFSFPCRGIYSVLFYFFFVIAQTSTTQCCMRAKQVCVPLLECIRKKKNNEGVLLECISVLLYSSLSIYIYISLILFLLSSLRVRRSMRKNPSLGAFSRPQQRGERDSRLFDHDSFDVRQWSGQHEMGHRGGVASWDRHDGAYTSYADYDGGAYEPGIPRVSDTLRPRLVNDVGLQRVLKRPSMRSPRVLAHGMDGARRERENVGKPKEEWRETRFSLNPYENFDSSGGRDAVAPQGDIHEDHAENARHGWEQHTPSFVGETLHSPRPLVDVSAAFGRMSSSTLDHMSNVGLSQNASATNRAVPSLSPLPSAPSQAAADASLDLNRARESIKLEGVNATTGTTPPRVYIEKPSAEISTQDRYRGWKPSLCENETVLAGSLWAPVYGPDGFSVIQSTLPDSGAVGQYQNPNAAAERILYALLKQNEELSTVASHQPNKWGGERVSLSNGKETGSAITTLDPVARQRLSLHVTPQESRLLLSLVREKDREILRLRSSLANSYRFVASAAYRHYPSASSGKSNALFSAMESRFLGALASAVKNGERDPLLLVDRAPPHVHGLPNLPLPLGLPYSMAQVCGVLSMINVADMLHKKASTRFFLSSWRTYFVVADDRGLSVYRSEEDYKRHAFQRTLLVVPFRDMEYFVPSFRDVSVAGEDLLQAAEASDPACTRQQDSGSSNFFLSLINRRKKLKAEMTTKNKKTGGAEASETENTSDAANSQEDEGRELLNVQRKRPDRYEELMTRIAMQHAGDTSHAYFGFIPKQPNTHTGGKVVNPPILFRTQSTQEHMEWAHYFAQCFNRNLYRKMFPTALAETYAGSLSRETQTEFDTTDTAALEGHDVNEWEKREPMVTSREVMAMVQSVEAAAQTTPREKNDEATNTEEEQDLAGLSFIVTPPPPPTTPPRRSVIGTEEASGSVYESVEEEGESEMKSNAVATIESALTGEVVEDVPWKELVTELRRLLDTKNMERKELQEECEELRLRVRHLMQELQQLKDDHESLLKELEEVHVMYDAAARQVQEAERSFQSAQEAARTAEAAKQEAVRREENQAARANKLQEEIACMQHEQEILAAELLSLKDGYSEGLRCLAKKALGDIDQLHAVCTAGEYLSALRGGDCDPPHKEDGWLSAESGEKNTSRGGSNDHIMSPQQQGPSQPPHAPPPATSLHQPRFHPHRKKQQCKPMHVCPASENSNVPKHASAAKPTSDNSAPADAGEGVLGIAMLLISFMPQHMAIDGCFTVDESQARLLRSGPSPTQRGREWVILHHDTNAVFSVAAELRTEKEARRTEPSKSPPRSILSRRSRLGSSQSVHPNSARRSRERIPRAAAVEKTAKRAQPATDK</sequence>
<feature type="transmembrane region" description="Helical" evidence="3">
    <location>
        <begin position="106"/>
        <end position="133"/>
    </location>
</feature>
<reference evidence="4 5" key="1">
    <citation type="journal article" date="2012" name="BMC Genomics">
        <title>Comparative genomic analysis of human infective Trypanosoma cruzi lineages with the bat-restricted subspecies T. cruzi marinkellei.</title>
        <authorList>
            <person name="Franzen O."/>
            <person name="Talavera-Lopez C."/>
            <person name="Ochaya S."/>
            <person name="Butler C.E."/>
            <person name="Messenger L.A."/>
            <person name="Lewis M.D."/>
            <person name="Llewellyn M.S."/>
            <person name="Marinkelle C.J."/>
            <person name="Tyler K.M."/>
            <person name="Miles M.A."/>
            <person name="Andersson B."/>
        </authorList>
    </citation>
    <scope>NUCLEOTIDE SEQUENCE [LARGE SCALE GENOMIC DNA]</scope>
    <source>
        <strain evidence="4 5">B7</strain>
    </source>
</reference>
<evidence type="ECO:0008006" key="6">
    <source>
        <dbReference type="Google" id="ProtNLM"/>
    </source>
</evidence>
<feature type="region of interest" description="Disordered" evidence="2">
    <location>
        <begin position="917"/>
        <end position="966"/>
    </location>
</feature>
<feature type="compositionally biased region" description="Pro residues" evidence="2">
    <location>
        <begin position="1207"/>
        <end position="1216"/>
    </location>
</feature>
<evidence type="ECO:0000256" key="2">
    <source>
        <dbReference type="SAM" id="MobiDB-lite"/>
    </source>
</evidence>